<dbReference type="Gramene" id="Al_scaffold_0008_727">
    <property type="protein sequence ID" value="Al_scaffold_0008_727"/>
    <property type="gene ID" value="Al_scaffold_0008_727"/>
</dbReference>
<dbReference type="Proteomes" id="UP000008694">
    <property type="component" value="Unassembled WGS sequence"/>
</dbReference>
<feature type="compositionally biased region" description="Basic and acidic residues" evidence="1">
    <location>
        <begin position="108"/>
        <end position="134"/>
    </location>
</feature>
<proteinExistence type="predicted"/>
<dbReference type="AlphaFoldDB" id="D7MQ29"/>
<evidence type="ECO:0000256" key="1">
    <source>
        <dbReference type="SAM" id="MobiDB-lite"/>
    </source>
</evidence>
<evidence type="ECO:0000313" key="3">
    <source>
        <dbReference type="Proteomes" id="UP000008694"/>
    </source>
</evidence>
<evidence type="ECO:0000313" key="2">
    <source>
        <dbReference type="EMBL" id="EFH41724.1"/>
    </source>
</evidence>
<dbReference type="HOGENOM" id="CLU_1542171_0_0_1"/>
<accession>D7MQ29</accession>
<protein>
    <submittedName>
        <fullName evidence="2">Predicted protein</fullName>
    </submittedName>
</protein>
<feature type="compositionally biased region" description="Basic and acidic residues" evidence="1">
    <location>
        <begin position="64"/>
        <end position="74"/>
    </location>
</feature>
<reference evidence="3" key="1">
    <citation type="journal article" date="2011" name="Nat. Genet.">
        <title>The Arabidopsis lyrata genome sequence and the basis of rapid genome size change.</title>
        <authorList>
            <person name="Hu T.T."/>
            <person name="Pattyn P."/>
            <person name="Bakker E.G."/>
            <person name="Cao J."/>
            <person name="Cheng J.-F."/>
            <person name="Clark R.M."/>
            <person name="Fahlgren N."/>
            <person name="Fawcett J.A."/>
            <person name="Grimwood J."/>
            <person name="Gundlach H."/>
            <person name="Haberer G."/>
            <person name="Hollister J.D."/>
            <person name="Ossowski S."/>
            <person name="Ottilar R.P."/>
            <person name="Salamov A.A."/>
            <person name="Schneeberger K."/>
            <person name="Spannagl M."/>
            <person name="Wang X."/>
            <person name="Yang L."/>
            <person name="Nasrallah M.E."/>
            <person name="Bergelson J."/>
            <person name="Carrington J.C."/>
            <person name="Gaut B.S."/>
            <person name="Schmutz J."/>
            <person name="Mayer K.F.X."/>
            <person name="Van de Peer Y."/>
            <person name="Grigoriev I.V."/>
            <person name="Nordborg M."/>
            <person name="Weigel D."/>
            <person name="Guo Y.-L."/>
        </authorList>
    </citation>
    <scope>NUCLEOTIDE SEQUENCE [LARGE SCALE GENOMIC DNA]</scope>
    <source>
        <strain evidence="3">cv. MN47</strain>
    </source>
</reference>
<name>D7MQ29_ARALL</name>
<feature type="region of interest" description="Disordered" evidence="1">
    <location>
        <begin position="45"/>
        <end position="141"/>
    </location>
</feature>
<feature type="compositionally biased region" description="Polar residues" evidence="1">
    <location>
        <begin position="48"/>
        <end position="60"/>
    </location>
</feature>
<organism evidence="3">
    <name type="scientific">Arabidopsis lyrata subsp. lyrata</name>
    <name type="common">Lyre-leaved rock-cress</name>
    <dbReference type="NCBI Taxonomy" id="81972"/>
    <lineage>
        <taxon>Eukaryota</taxon>
        <taxon>Viridiplantae</taxon>
        <taxon>Streptophyta</taxon>
        <taxon>Embryophyta</taxon>
        <taxon>Tracheophyta</taxon>
        <taxon>Spermatophyta</taxon>
        <taxon>Magnoliopsida</taxon>
        <taxon>eudicotyledons</taxon>
        <taxon>Gunneridae</taxon>
        <taxon>Pentapetalae</taxon>
        <taxon>rosids</taxon>
        <taxon>malvids</taxon>
        <taxon>Brassicales</taxon>
        <taxon>Brassicaceae</taxon>
        <taxon>Camelineae</taxon>
        <taxon>Arabidopsis</taxon>
    </lineage>
</organism>
<feature type="compositionally biased region" description="Polar residues" evidence="1">
    <location>
        <begin position="96"/>
        <end position="106"/>
    </location>
</feature>
<feature type="compositionally biased region" description="Basic and acidic residues" evidence="1">
    <location>
        <begin position="81"/>
        <end position="95"/>
    </location>
</feature>
<keyword evidence="3" id="KW-1185">Reference proteome</keyword>
<sequence length="174" mass="20187">MNLLRVKLDLDVGKNKRHAGRYHQQENFWNKYIPVASLVKAITPARQDPSQKQQDQNISPGSGEVERINPDKLTPRKKPLNRSDLDLTYRVETKSEPNPNRTTPNTKEPVKDRNRSETKITSREEENIRMESTKPQKTKFKRNLCKRKQLHPAIETTTNTNRYNARGKKIGSAE</sequence>
<gene>
    <name evidence="2" type="ORF">ARALYDRAFT_683907</name>
</gene>
<dbReference type="EMBL" id="GL348720">
    <property type="protein sequence ID" value="EFH41724.1"/>
    <property type="molecule type" value="Genomic_DNA"/>
</dbReference>